<dbReference type="InterPro" id="IPR004843">
    <property type="entry name" value="Calcineurin-like_PHP"/>
</dbReference>
<sequence>MPLRLLRLGGVLALVAASIVGGVAATTLFPTSVDTLNYGAKLRLSINPTDLGTIQSPTIFGEIHLDFAGPVPAPGVIANVQVKERITDLLSRPNISISSLQPGPLELERAARDAGIGLALRFAAGALVVTLLALGSYAAWARRRPRASRLGVAAACWVIACAVTFASIGFGYRPERLDRFTTTGILGAVQRNADLLAGVETRAEQTTPYLKNLLALSSALQDKYSPQSLGEPVAARVLLVSDIHGANQYPLMKTIVAQEQIDAVIDAGDLVNFGTLAEAQASGVLDGIRSLDVPYVFVKGNHDARSASDTELLRALAKIPNVVLLQPDDDTYTVQSIGGIRIAGFNDPRWFGDDNRDNAAKQKAPAARFASAMADLAPPDVLVAHEPGAVDAVEQRSGIKVHGHLHSDRLDGNTIGVGTFTGGGAFSHFLQAGEGEELTGQPSSFDVAVFGEDCALTSLTRYQFRNVIEGRPAYDDVTLINGSRIESQLPPVPAPASTGATAEPSAPRTCSADAEPTTERVAAPPR</sequence>
<dbReference type="PANTHER" id="PTHR31302:SF31">
    <property type="entry name" value="PHOSPHODIESTERASE YAEI"/>
    <property type="match status" value="1"/>
</dbReference>
<dbReference type="Pfam" id="PF00149">
    <property type="entry name" value="Metallophos"/>
    <property type="match status" value="1"/>
</dbReference>
<evidence type="ECO:0000256" key="2">
    <source>
        <dbReference type="ARBA" id="ARBA00022801"/>
    </source>
</evidence>
<dbReference type="RefSeq" id="WP_344194456.1">
    <property type="nucleotide sequence ID" value="NZ_BAAARN010000003.1"/>
</dbReference>
<dbReference type="Proteomes" id="UP001501326">
    <property type="component" value="Unassembled WGS sequence"/>
</dbReference>
<evidence type="ECO:0000256" key="1">
    <source>
        <dbReference type="ARBA" id="ARBA00022723"/>
    </source>
</evidence>
<keyword evidence="1" id="KW-0479">Metal-binding</keyword>
<keyword evidence="4" id="KW-1133">Transmembrane helix</keyword>
<feature type="region of interest" description="Disordered" evidence="3">
    <location>
        <begin position="486"/>
        <end position="526"/>
    </location>
</feature>
<dbReference type="InterPro" id="IPR051158">
    <property type="entry name" value="Metallophosphoesterase_sf"/>
</dbReference>
<accession>A0ABP6H917</accession>
<feature type="transmembrane region" description="Helical" evidence="4">
    <location>
        <begin position="118"/>
        <end position="140"/>
    </location>
</feature>
<keyword evidence="2" id="KW-0378">Hydrolase</keyword>
<proteinExistence type="predicted"/>
<keyword evidence="7" id="KW-1185">Reference proteome</keyword>
<evidence type="ECO:0000256" key="3">
    <source>
        <dbReference type="SAM" id="MobiDB-lite"/>
    </source>
</evidence>
<dbReference type="SUPFAM" id="SSF56300">
    <property type="entry name" value="Metallo-dependent phosphatases"/>
    <property type="match status" value="1"/>
</dbReference>
<dbReference type="InterPro" id="IPR029052">
    <property type="entry name" value="Metallo-depent_PP-like"/>
</dbReference>
<comment type="caution">
    <text evidence="6">The sequence shown here is derived from an EMBL/GenBank/DDBJ whole genome shotgun (WGS) entry which is preliminary data.</text>
</comment>
<protein>
    <submittedName>
        <fullName evidence="6">Metallophosphoesterase</fullName>
    </submittedName>
</protein>
<feature type="domain" description="Calcineurin-like phosphoesterase" evidence="5">
    <location>
        <begin position="236"/>
        <end position="407"/>
    </location>
</feature>
<gene>
    <name evidence="6" type="ORF">GCM10009867_27870</name>
</gene>
<name>A0ABP6H917_9MICO</name>
<evidence type="ECO:0000256" key="4">
    <source>
        <dbReference type="SAM" id="Phobius"/>
    </source>
</evidence>
<evidence type="ECO:0000313" key="7">
    <source>
        <dbReference type="Proteomes" id="UP001501326"/>
    </source>
</evidence>
<evidence type="ECO:0000313" key="6">
    <source>
        <dbReference type="EMBL" id="GAA2738081.1"/>
    </source>
</evidence>
<reference evidence="7" key="1">
    <citation type="journal article" date="2019" name="Int. J. Syst. Evol. Microbiol.">
        <title>The Global Catalogue of Microorganisms (GCM) 10K type strain sequencing project: providing services to taxonomists for standard genome sequencing and annotation.</title>
        <authorList>
            <consortium name="The Broad Institute Genomics Platform"/>
            <consortium name="The Broad Institute Genome Sequencing Center for Infectious Disease"/>
            <person name="Wu L."/>
            <person name="Ma J."/>
        </authorList>
    </citation>
    <scope>NUCLEOTIDE SEQUENCE [LARGE SCALE GENOMIC DNA]</scope>
    <source>
        <strain evidence="7">JCM 16378</strain>
    </source>
</reference>
<dbReference type="EMBL" id="BAAARN010000003">
    <property type="protein sequence ID" value="GAA2738081.1"/>
    <property type="molecule type" value="Genomic_DNA"/>
</dbReference>
<dbReference type="PANTHER" id="PTHR31302">
    <property type="entry name" value="TRANSMEMBRANE PROTEIN WITH METALLOPHOSPHOESTERASE DOMAIN-RELATED"/>
    <property type="match status" value="1"/>
</dbReference>
<keyword evidence="4" id="KW-0812">Transmembrane</keyword>
<evidence type="ECO:0000259" key="5">
    <source>
        <dbReference type="Pfam" id="PF00149"/>
    </source>
</evidence>
<dbReference type="Gene3D" id="3.60.21.10">
    <property type="match status" value="1"/>
</dbReference>
<organism evidence="6 7">
    <name type="scientific">Pedococcus aerophilus</name>
    <dbReference type="NCBI Taxonomy" id="436356"/>
    <lineage>
        <taxon>Bacteria</taxon>
        <taxon>Bacillati</taxon>
        <taxon>Actinomycetota</taxon>
        <taxon>Actinomycetes</taxon>
        <taxon>Micrococcales</taxon>
        <taxon>Intrasporangiaceae</taxon>
        <taxon>Pedococcus</taxon>
    </lineage>
</organism>
<keyword evidence="4" id="KW-0472">Membrane</keyword>
<feature type="transmembrane region" description="Helical" evidence="4">
    <location>
        <begin position="152"/>
        <end position="172"/>
    </location>
</feature>